<feature type="binding site" evidence="5">
    <location>
        <position position="74"/>
    </location>
    <ligand>
        <name>S-adenosyl-L-methionine</name>
        <dbReference type="ChEBI" id="CHEBI:59789"/>
    </ligand>
</feature>
<dbReference type="Proteomes" id="UP000610303">
    <property type="component" value="Unassembled WGS sequence"/>
</dbReference>
<organism evidence="7 8">
    <name type="scientific">Agromyces mediolanus</name>
    <name type="common">Corynebacterium mediolanum</name>
    <dbReference type="NCBI Taxonomy" id="41986"/>
    <lineage>
        <taxon>Bacteria</taxon>
        <taxon>Bacillati</taxon>
        <taxon>Actinomycetota</taxon>
        <taxon>Actinomycetes</taxon>
        <taxon>Micrococcales</taxon>
        <taxon>Microbacteriaceae</taxon>
        <taxon>Agromyces</taxon>
    </lineage>
</organism>
<accession>A0A918KVC1</accession>
<dbReference type="PANTHER" id="PTHR43464">
    <property type="entry name" value="METHYLTRANSFERASE"/>
    <property type="match status" value="1"/>
</dbReference>
<keyword evidence="4" id="KW-0479">Metal-binding</keyword>
<keyword evidence="1" id="KW-0489">Methyltransferase</keyword>
<keyword evidence="8" id="KW-1185">Reference proteome</keyword>
<gene>
    <name evidence="7" type="ORF">GCM10010196_31680</name>
</gene>
<dbReference type="Pfam" id="PF13649">
    <property type="entry name" value="Methyltransf_25"/>
    <property type="match status" value="1"/>
</dbReference>
<dbReference type="CDD" id="cd02440">
    <property type="entry name" value="AdoMet_MTases"/>
    <property type="match status" value="1"/>
</dbReference>
<evidence type="ECO:0000256" key="4">
    <source>
        <dbReference type="PIRSR" id="PIRSR018249-1"/>
    </source>
</evidence>
<dbReference type="PANTHER" id="PTHR43464:SF19">
    <property type="entry name" value="UBIQUINONE BIOSYNTHESIS O-METHYLTRANSFERASE, MITOCHONDRIAL"/>
    <property type="match status" value="1"/>
</dbReference>
<keyword evidence="4" id="KW-0862">Zinc</keyword>
<dbReference type="InterPro" id="IPR016718">
    <property type="entry name" value="rRNA_m1G-MeTrfase_A_prd"/>
</dbReference>
<comment type="caution">
    <text evidence="7">The sequence shown here is derived from an EMBL/GenBank/DDBJ whole genome shotgun (WGS) entry which is preliminary data.</text>
</comment>
<dbReference type="InterPro" id="IPR029063">
    <property type="entry name" value="SAM-dependent_MTases_sf"/>
</dbReference>
<evidence type="ECO:0000256" key="1">
    <source>
        <dbReference type="ARBA" id="ARBA00022603"/>
    </source>
</evidence>
<dbReference type="GO" id="GO:0046872">
    <property type="term" value="F:metal ion binding"/>
    <property type="evidence" value="ECO:0007669"/>
    <property type="project" value="UniProtKB-KW"/>
</dbReference>
<feature type="domain" description="Methyltransferase" evidence="6">
    <location>
        <begin position="96"/>
        <end position="186"/>
    </location>
</feature>
<evidence type="ECO:0000256" key="2">
    <source>
        <dbReference type="ARBA" id="ARBA00022679"/>
    </source>
</evidence>
<evidence type="ECO:0000256" key="5">
    <source>
        <dbReference type="PIRSR" id="PIRSR018249-2"/>
    </source>
</evidence>
<evidence type="ECO:0000313" key="7">
    <source>
        <dbReference type="EMBL" id="GGR35420.1"/>
    </source>
</evidence>
<protein>
    <submittedName>
        <fullName evidence="7">Ubiquinone biosynthesis protein</fullName>
    </submittedName>
</protein>
<dbReference type="EMBL" id="BMRJ01000005">
    <property type="protein sequence ID" value="GGR35420.1"/>
    <property type="molecule type" value="Genomic_DNA"/>
</dbReference>
<feature type="binding site" evidence="4">
    <location>
        <position position="30"/>
    </location>
    <ligand>
        <name>Zn(2+)</name>
        <dbReference type="ChEBI" id="CHEBI:29105"/>
    </ligand>
</feature>
<dbReference type="InterPro" id="IPR041698">
    <property type="entry name" value="Methyltransf_25"/>
</dbReference>
<feature type="binding site" evidence="4">
    <location>
        <position position="34"/>
    </location>
    <ligand>
        <name>Zn(2+)</name>
        <dbReference type="ChEBI" id="CHEBI:29105"/>
    </ligand>
</feature>
<dbReference type="PIRSF" id="PIRSF018249">
    <property type="entry name" value="MyrA_prd"/>
    <property type="match status" value="1"/>
</dbReference>
<dbReference type="GO" id="GO:0032259">
    <property type="term" value="P:methylation"/>
    <property type="evidence" value="ECO:0007669"/>
    <property type="project" value="UniProtKB-KW"/>
</dbReference>
<dbReference type="GO" id="GO:0008168">
    <property type="term" value="F:methyltransferase activity"/>
    <property type="evidence" value="ECO:0007669"/>
    <property type="project" value="UniProtKB-KW"/>
</dbReference>
<dbReference type="AlphaFoldDB" id="A0A918KVC1"/>
<name>A0A918KVC1_AGRME</name>
<feature type="binding site" evidence="5">
    <location>
        <begin position="103"/>
        <end position="104"/>
    </location>
    <ligand>
        <name>S-adenosyl-L-methionine</name>
        <dbReference type="ChEBI" id="CHEBI:59789"/>
    </ligand>
</feature>
<dbReference type="Gene3D" id="3.40.50.150">
    <property type="entry name" value="Vaccinia Virus protein VP39"/>
    <property type="match status" value="1"/>
</dbReference>
<reference evidence="7" key="2">
    <citation type="submission" date="2020-09" db="EMBL/GenBank/DDBJ databases">
        <authorList>
            <person name="Sun Q."/>
            <person name="Ohkuma M."/>
        </authorList>
    </citation>
    <scope>NUCLEOTIDE SEQUENCE</scope>
    <source>
        <strain evidence="7">JCM 3346</strain>
    </source>
</reference>
<keyword evidence="3 5" id="KW-0949">S-adenosyl-L-methionine</keyword>
<evidence type="ECO:0000313" key="8">
    <source>
        <dbReference type="Proteomes" id="UP000610303"/>
    </source>
</evidence>
<keyword evidence="2" id="KW-0808">Transferase</keyword>
<keyword evidence="7" id="KW-0830">Ubiquinone</keyword>
<dbReference type="SUPFAM" id="SSF53335">
    <property type="entry name" value="S-adenosyl-L-methionine-dependent methyltransferases"/>
    <property type="match status" value="1"/>
</dbReference>
<reference evidence="7" key="1">
    <citation type="journal article" date="2014" name="Int. J. Syst. Evol. Microbiol.">
        <title>Complete genome sequence of Corynebacterium casei LMG S-19264T (=DSM 44701T), isolated from a smear-ripened cheese.</title>
        <authorList>
            <consortium name="US DOE Joint Genome Institute (JGI-PGF)"/>
            <person name="Walter F."/>
            <person name="Albersmeier A."/>
            <person name="Kalinowski J."/>
            <person name="Ruckert C."/>
        </authorList>
    </citation>
    <scope>NUCLEOTIDE SEQUENCE</scope>
    <source>
        <strain evidence="7">JCM 3346</strain>
    </source>
</reference>
<feature type="binding site" evidence="5">
    <location>
        <position position="197"/>
    </location>
    <ligand>
        <name>S-adenosyl-L-methionine</name>
        <dbReference type="ChEBI" id="CHEBI:59789"/>
    </ligand>
</feature>
<evidence type="ECO:0000256" key="3">
    <source>
        <dbReference type="ARBA" id="ARBA00022691"/>
    </source>
</evidence>
<proteinExistence type="predicted"/>
<evidence type="ECO:0000259" key="6">
    <source>
        <dbReference type="Pfam" id="PF13649"/>
    </source>
</evidence>
<sequence>MTIQTMSEWLRCPSCFASPLEALPPLQLRCPNGHSFDANKRGYLTAIGAPSAGLRGDDAAMLDARDLVHDTGFFDPLKHELTSVLRGSAPGPAPRVLDAGCGTGHYTTLALEALSGSNGTTPRVLAMDLSPAAVVRTVRRRPDSVDGLVADTWQPLPVRDASIDVVLDVFAPRNAREFRRILRPGGLLLVVVPRPEHLRELRADGRVLTIPEGKAAALVDELAPSFALHTARSVDARFVLDQDAAADGALAAAIVAMGPSAHHRAAEPGAGAQELPDAITLAVDLLVFEAVGDDAGAGAARE</sequence>